<dbReference type="GO" id="GO:0003677">
    <property type="term" value="F:DNA binding"/>
    <property type="evidence" value="ECO:0007669"/>
    <property type="project" value="InterPro"/>
</dbReference>
<gene>
    <name evidence="4" type="ORF">APAL1065_LOCUS3242</name>
</gene>
<dbReference type="InterPro" id="IPR003265">
    <property type="entry name" value="HhH-GPD_domain"/>
</dbReference>
<proteinExistence type="predicted"/>
<feature type="domain" description="HhH-GPD" evidence="3">
    <location>
        <begin position="15"/>
        <end position="91"/>
    </location>
</feature>
<dbReference type="GO" id="GO:0006284">
    <property type="term" value="P:base-excision repair"/>
    <property type="evidence" value="ECO:0007669"/>
    <property type="project" value="InterPro"/>
</dbReference>
<evidence type="ECO:0000256" key="1">
    <source>
        <dbReference type="ARBA" id="ARBA00004123"/>
    </source>
</evidence>
<dbReference type="AlphaFoldDB" id="A0A7S2Y680"/>
<dbReference type="InterPro" id="IPR011257">
    <property type="entry name" value="DNA_glycosylase"/>
</dbReference>
<dbReference type="GO" id="GO:0005634">
    <property type="term" value="C:nucleus"/>
    <property type="evidence" value="ECO:0007669"/>
    <property type="project" value="UniProtKB-SubCell"/>
</dbReference>
<protein>
    <recommendedName>
        <fullName evidence="3">HhH-GPD domain-containing protein</fullName>
    </recommendedName>
</protein>
<dbReference type="EMBL" id="HBHT01004843">
    <property type="protein sequence ID" value="CAD9946312.1"/>
    <property type="molecule type" value="Transcribed_RNA"/>
</dbReference>
<name>A0A7S2Y680_9STRA</name>
<reference evidence="4" key="1">
    <citation type="submission" date="2021-01" db="EMBL/GenBank/DDBJ databases">
        <authorList>
            <person name="Corre E."/>
            <person name="Pelletier E."/>
            <person name="Niang G."/>
            <person name="Scheremetjew M."/>
            <person name="Finn R."/>
            <person name="Kale V."/>
            <person name="Holt S."/>
            <person name="Cochrane G."/>
            <person name="Meng A."/>
            <person name="Brown T."/>
            <person name="Cohen L."/>
        </authorList>
    </citation>
    <scope>NUCLEOTIDE SEQUENCE</scope>
    <source>
        <strain evidence="4">CCMP125</strain>
    </source>
</reference>
<dbReference type="InterPro" id="IPR045138">
    <property type="entry name" value="MeCP2/MBD4"/>
</dbReference>
<keyword evidence="2" id="KW-0539">Nucleus</keyword>
<accession>A0A7S2Y680</accession>
<comment type="subcellular location">
    <subcellularLocation>
        <location evidence="1">Nucleus</location>
    </subcellularLocation>
</comment>
<organism evidence="4">
    <name type="scientific">Entomoneis paludosa</name>
    <dbReference type="NCBI Taxonomy" id="265537"/>
    <lineage>
        <taxon>Eukaryota</taxon>
        <taxon>Sar</taxon>
        <taxon>Stramenopiles</taxon>
        <taxon>Ochrophyta</taxon>
        <taxon>Bacillariophyta</taxon>
        <taxon>Bacillariophyceae</taxon>
        <taxon>Bacillariophycidae</taxon>
        <taxon>Entomoneidaceae</taxon>
        <taxon>Entomoneis</taxon>
    </lineage>
</organism>
<sequence>MEELFFDYPWQLLLSTILLNKTTRAQVDPVLCELLDKWPTPNTILRAEVESIAKIIRPLGLQDRRSAGIIQFTRDYVNKVQELGNSFGDLAPFKMTRKDILSLHHCGEYAYSAYCLFILRSTSDIQSTDHALVAYAEYQRGLNSDLERESHGAITQTRCRQPQFI</sequence>
<dbReference type="SUPFAM" id="SSF48150">
    <property type="entry name" value="DNA-glycosylase"/>
    <property type="match status" value="1"/>
</dbReference>
<dbReference type="Gene3D" id="1.10.340.30">
    <property type="entry name" value="Hypothetical protein, domain 2"/>
    <property type="match status" value="1"/>
</dbReference>
<evidence type="ECO:0000256" key="2">
    <source>
        <dbReference type="ARBA" id="ARBA00023242"/>
    </source>
</evidence>
<evidence type="ECO:0000313" key="4">
    <source>
        <dbReference type="EMBL" id="CAD9946312.1"/>
    </source>
</evidence>
<dbReference type="PANTHER" id="PTHR15074:SF0">
    <property type="entry name" value="METHYL-CPG-BINDING DOMAIN PROTEIN 4-LIKE PROTEIN"/>
    <property type="match status" value="1"/>
</dbReference>
<dbReference type="GO" id="GO:0003824">
    <property type="term" value="F:catalytic activity"/>
    <property type="evidence" value="ECO:0007669"/>
    <property type="project" value="InterPro"/>
</dbReference>
<dbReference type="PANTHER" id="PTHR15074">
    <property type="entry name" value="METHYL-CPG-BINDING PROTEIN"/>
    <property type="match status" value="1"/>
</dbReference>
<evidence type="ECO:0000259" key="3">
    <source>
        <dbReference type="Pfam" id="PF00730"/>
    </source>
</evidence>
<dbReference type="Pfam" id="PF00730">
    <property type="entry name" value="HhH-GPD"/>
    <property type="match status" value="1"/>
</dbReference>